<reference evidence="9 10" key="1">
    <citation type="submission" date="2017-08" db="EMBL/GenBank/DDBJ databases">
        <title>Infants hospitalized years apart are colonized by the same room-sourced microbial strains.</title>
        <authorList>
            <person name="Brooks B."/>
            <person name="Olm M.R."/>
            <person name="Firek B.A."/>
            <person name="Baker R."/>
            <person name="Thomas B.C."/>
            <person name="Morowitz M.J."/>
            <person name="Banfield J.F."/>
        </authorList>
    </citation>
    <scope>NUCLEOTIDE SEQUENCE [LARGE SCALE GENOMIC DNA]</scope>
    <source>
        <strain evidence="9">S2_005_003_R2_43</strain>
    </source>
</reference>
<feature type="transmembrane region" description="Helical" evidence="8">
    <location>
        <begin position="285"/>
        <end position="307"/>
    </location>
</feature>
<evidence type="ECO:0000313" key="10">
    <source>
        <dbReference type="Proteomes" id="UP000249577"/>
    </source>
</evidence>
<comment type="caution">
    <text evidence="9">The sequence shown here is derived from an EMBL/GenBank/DDBJ whole genome shotgun (WGS) entry which is preliminary data.</text>
</comment>
<organism evidence="9 10">
    <name type="scientific">Ancylobacter novellus</name>
    <name type="common">Thiobacillus novellus</name>
    <dbReference type="NCBI Taxonomy" id="921"/>
    <lineage>
        <taxon>Bacteria</taxon>
        <taxon>Pseudomonadati</taxon>
        <taxon>Pseudomonadota</taxon>
        <taxon>Alphaproteobacteria</taxon>
        <taxon>Hyphomicrobiales</taxon>
        <taxon>Xanthobacteraceae</taxon>
        <taxon>Ancylobacter</taxon>
    </lineage>
</organism>
<gene>
    <name evidence="9" type="ORF">DI565_11380</name>
</gene>
<feature type="transmembrane region" description="Helical" evidence="8">
    <location>
        <begin position="166"/>
        <end position="186"/>
    </location>
</feature>
<keyword evidence="7 8" id="KW-0472">Membrane</keyword>
<evidence type="ECO:0000256" key="2">
    <source>
        <dbReference type="ARBA" id="ARBA00010145"/>
    </source>
</evidence>
<evidence type="ECO:0000256" key="6">
    <source>
        <dbReference type="ARBA" id="ARBA00022989"/>
    </source>
</evidence>
<dbReference type="AlphaFoldDB" id="A0A2W5KJF3"/>
<proteinExistence type="inferred from homology"/>
<evidence type="ECO:0000256" key="3">
    <source>
        <dbReference type="ARBA" id="ARBA00022448"/>
    </source>
</evidence>
<keyword evidence="3" id="KW-0813">Transport</keyword>
<dbReference type="InterPro" id="IPR004776">
    <property type="entry name" value="Mem_transp_PIN-like"/>
</dbReference>
<keyword evidence="6 8" id="KW-1133">Transmembrane helix</keyword>
<dbReference type="Proteomes" id="UP000249577">
    <property type="component" value="Unassembled WGS sequence"/>
</dbReference>
<evidence type="ECO:0000256" key="1">
    <source>
        <dbReference type="ARBA" id="ARBA00004651"/>
    </source>
</evidence>
<comment type="similarity">
    <text evidence="2">Belongs to the auxin efflux carrier (TC 2.A.69) family.</text>
</comment>
<feature type="transmembrane region" description="Helical" evidence="8">
    <location>
        <begin position="38"/>
        <end position="55"/>
    </location>
</feature>
<dbReference type="GO" id="GO:0055085">
    <property type="term" value="P:transmembrane transport"/>
    <property type="evidence" value="ECO:0007669"/>
    <property type="project" value="InterPro"/>
</dbReference>
<comment type="subcellular location">
    <subcellularLocation>
        <location evidence="1">Cell membrane</location>
        <topology evidence="1">Multi-pass membrane protein</topology>
    </subcellularLocation>
</comment>
<keyword evidence="5 8" id="KW-0812">Transmembrane</keyword>
<dbReference type="Gene3D" id="1.20.1530.20">
    <property type="match status" value="1"/>
</dbReference>
<dbReference type="GO" id="GO:0005886">
    <property type="term" value="C:plasma membrane"/>
    <property type="evidence" value="ECO:0007669"/>
    <property type="project" value="UniProtKB-SubCell"/>
</dbReference>
<sequence length="313" mass="32179">MIVAIESLLPSLLLIALGFGIARTQIMSRDGWEGVERLNYYLLYPMLLFVSVVRADLRTAPVFAAGAAMALGVLTLAAFMVATRRLWTAAPGVDGPGFTSHMQGAVRYNTAVALAVCGALFGQEGLALAALGAVAIVPLINVISVTTLATWATDRRPTVAGLAKEIALNPLIIGTVAGALVNASGIPLYTPLTETLDLIGRGALGIALLLVGAGLRWRALAPRVDVAADMAAKLVVMPLLMAGYALMLGVEGVALAVVAISGAMPTASSAYVLARRMGGDADLMASLITSQTVAAFVTLPVVVWLVGGGTMMP</sequence>
<dbReference type="PANTHER" id="PTHR36838">
    <property type="entry name" value="AUXIN EFFLUX CARRIER FAMILY PROTEIN"/>
    <property type="match status" value="1"/>
</dbReference>
<feature type="transmembrane region" description="Helical" evidence="8">
    <location>
        <begin position="62"/>
        <end position="82"/>
    </location>
</feature>
<dbReference type="InterPro" id="IPR038770">
    <property type="entry name" value="Na+/solute_symporter_sf"/>
</dbReference>
<dbReference type="EMBL" id="QFPN01000005">
    <property type="protein sequence ID" value="PZQ15025.1"/>
    <property type="molecule type" value="Genomic_DNA"/>
</dbReference>
<evidence type="ECO:0000313" key="9">
    <source>
        <dbReference type="EMBL" id="PZQ15025.1"/>
    </source>
</evidence>
<evidence type="ECO:0000256" key="5">
    <source>
        <dbReference type="ARBA" id="ARBA00022692"/>
    </source>
</evidence>
<evidence type="ECO:0000256" key="7">
    <source>
        <dbReference type="ARBA" id="ARBA00023136"/>
    </source>
</evidence>
<evidence type="ECO:0000256" key="4">
    <source>
        <dbReference type="ARBA" id="ARBA00022475"/>
    </source>
</evidence>
<evidence type="ECO:0000256" key="8">
    <source>
        <dbReference type="SAM" id="Phobius"/>
    </source>
</evidence>
<protein>
    <submittedName>
        <fullName evidence="9">AEC family transporter</fullName>
    </submittedName>
</protein>
<keyword evidence="4" id="KW-1003">Cell membrane</keyword>
<dbReference type="PANTHER" id="PTHR36838:SF4">
    <property type="entry name" value="AUXIN EFFLUX CARRIER FAMILY PROTEIN"/>
    <property type="match status" value="1"/>
</dbReference>
<dbReference type="Pfam" id="PF03547">
    <property type="entry name" value="Mem_trans"/>
    <property type="match status" value="1"/>
</dbReference>
<feature type="transmembrane region" description="Helical" evidence="8">
    <location>
        <begin position="198"/>
        <end position="215"/>
    </location>
</feature>
<name>A0A2W5KJF3_ANCNO</name>
<accession>A0A2W5KJF3</accession>
<feature type="transmembrane region" description="Helical" evidence="8">
    <location>
        <begin position="128"/>
        <end position="154"/>
    </location>
</feature>